<evidence type="ECO:0000259" key="2">
    <source>
        <dbReference type="Pfam" id="PF24758"/>
    </source>
</evidence>
<proteinExistence type="predicted"/>
<sequence length="574" mass="64976">MTSVDGKNCGAIEKLDHISELPEPIILPILSCLPLEDSARASILSKTWKSYCAVHPILYYDHNLFALQSLVSGGELDINQIRDMFLDDVHYHLSRARQLDSPIRKLALNVAINDSKCFSRLDTCLEMLRHINVQDLCVIVQTIGCLWDDTFFDDDTVYAFPMSVLVSKGLCSVHIRGCKFAEETFVGDPINKRGVSFSSLRRLCLSHVYIKDHVFENMVNYCPALEMLVLDYCSVLMGSLELSRFPKLKTALIELECGWVDYVGIVDTNLECFKCEININFVCHISPAACASIRELTLGCTINHPGLFADFAATFPLVEEAEIFVHGSETFKAVSNALRKLKLYRYDSVPVPLKEVHIDCPRLTSLDFKGNGLVEVYVDCPKLKVFRYCGDTVPEQLFFSPVADLVESSVEISVNDAYDTLWFINLREFLELVMASLTHVYLSFNLPIATFEPEQVEAFHTSPRPRHNVHLGLWVRSDVEQNAATMDAVLWIIRPTTLIVGSTFDLLKYLCESLINKSQGNICDEQVTTPCWLHQLVDFQVESSTGTLDIKENLVDLLKHRPKTQDICFKFLWS</sequence>
<dbReference type="Proteomes" id="UP001443914">
    <property type="component" value="Unassembled WGS sequence"/>
</dbReference>
<dbReference type="InterPro" id="IPR036047">
    <property type="entry name" value="F-box-like_dom_sf"/>
</dbReference>
<dbReference type="SUPFAM" id="SSF81383">
    <property type="entry name" value="F-box domain"/>
    <property type="match status" value="1"/>
</dbReference>
<evidence type="ECO:0000259" key="1">
    <source>
        <dbReference type="Pfam" id="PF00646"/>
    </source>
</evidence>
<reference evidence="3" key="1">
    <citation type="submission" date="2024-03" db="EMBL/GenBank/DDBJ databases">
        <title>WGS assembly of Saponaria officinalis var. Norfolk2.</title>
        <authorList>
            <person name="Jenkins J."/>
            <person name="Shu S."/>
            <person name="Grimwood J."/>
            <person name="Barry K."/>
            <person name="Goodstein D."/>
            <person name="Schmutz J."/>
            <person name="Leebens-Mack J."/>
            <person name="Osbourn A."/>
        </authorList>
    </citation>
    <scope>NUCLEOTIDE SEQUENCE [LARGE SCALE GENOMIC DNA]</scope>
    <source>
        <strain evidence="3">JIC</strain>
    </source>
</reference>
<dbReference type="InterPro" id="IPR032675">
    <property type="entry name" value="LRR_dom_sf"/>
</dbReference>
<evidence type="ECO:0008006" key="5">
    <source>
        <dbReference type="Google" id="ProtNLM"/>
    </source>
</evidence>
<comment type="caution">
    <text evidence="3">The sequence shown here is derived from an EMBL/GenBank/DDBJ whole genome shotgun (WGS) entry which is preliminary data.</text>
</comment>
<dbReference type="InterPro" id="IPR001810">
    <property type="entry name" value="F-box_dom"/>
</dbReference>
<dbReference type="InterPro" id="IPR055411">
    <property type="entry name" value="LRR_FXL15/At3g58940/PEG3-like"/>
</dbReference>
<feature type="domain" description="F-box/LRR-repeat protein 15/At3g58940/PEG3-like LRR" evidence="2">
    <location>
        <begin position="124"/>
        <end position="253"/>
    </location>
</feature>
<dbReference type="InterPro" id="IPR053772">
    <property type="entry name" value="At1g61320/At1g61330-like"/>
</dbReference>
<gene>
    <name evidence="3" type="ORF">RND81_10G000600</name>
</gene>
<protein>
    <recommendedName>
        <fullName evidence="5">F-box domain-containing protein</fullName>
    </recommendedName>
</protein>
<dbReference type="PANTHER" id="PTHR34145:SF28">
    <property type="entry name" value="F-BOX DOMAIN-CONTAINING PROTEIN"/>
    <property type="match status" value="1"/>
</dbReference>
<name>A0AAW1HYP8_SAPOF</name>
<dbReference type="Gene3D" id="1.20.1280.50">
    <property type="match status" value="1"/>
</dbReference>
<evidence type="ECO:0000313" key="3">
    <source>
        <dbReference type="EMBL" id="KAK9681415.1"/>
    </source>
</evidence>
<dbReference type="Pfam" id="PF24758">
    <property type="entry name" value="LRR_At5g56370"/>
    <property type="match status" value="1"/>
</dbReference>
<dbReference type="PANTHER" id="PTHR34145">
    <property type="entry name" value="OS02G0105600 PROTEIN"/>
    <property type="match status" value="1"/>
</dbReference>
<accession>A0AAW1HYP8</accession>
<organism evidence="3 4">
    <name type="scientific">Saponaria officinalis</name>
    <name type="common">Common soapwort</name>
    <name type="synonym">Lychnis saponaria</name>
    <dbReference type="NCBI Taxonomy" id="3572"/>
    <lineage>
        <taxon>Eukaryota</taxon>
        <taxon>Viridiplantae</taxon>
        <taxon>Streptophyta</taxon>
        <taxon>Embryophyta</taxon>
        <taxon>Tracheophyta</taxon>
        <taxon>Spermatophyta</taxon>
        <taxon>Magnoliopsida</taxon>
        <taxon>eudicotyledons</taxon>
        <taxon>Gunneridae</taxon>
        <taxon>Pentapetalae</taxon>
        <taxon>Caryophyllales</taxon>
        <taxon>Caryophyllaceae</taxon>
        <taxon>Caryophylleae</taxon>
        <taxon>Saponaria</taxon>
    </lineage>
</organism>
<dbReference type="Pfam" id="PF00646">
    <property type="entry name" value="F-box"/>
    <property type="match status" value="1"/>
</dbReference>
<dbReference type="SUPFAM" id="SSF52047">
    <property type="entry name" value="RNI-like"/>
    <property type="match status" value="1"/>
</dbReference>
<keyword evidence="4" id="KW-1185">Reference proteome</keyword>
<feature type="domain" description="F-box" evidence="1">
    <location>
        <begin position="18"/>
        <end position="53"/>
    </location>
</feature>
<dbReference type="EMBL" id="JBDFQZ010000010">
    <property type="protein sequence ID" value="KAK9681415.1"/>
    <property type="molecule type" value="Genomic_DNA"/>
</dbReference>
<evidence type="ECO:0000313" key="4">
    <source>
        <dbReference type="Proteomes" id="UP001443914"/>
    </source>
</evidence>
<dbReference type="Gene3D" id="3.80.10.10">
    <property type="entry name" value="Ribonuclease Inhibitor"/>
    <property type="match status" value="1"/>
</dbReference>
<dbReference type="AlphaFoldDB" id="A0AAW1HYP8"/>